<reference evidence="1" key="1">
    <citation type="submission" date="2021-05" db="EMBL/GenBank/DDBJ databases">
        <authorList>
            <person name="Pan Q."/>
            <person name="Jouanno E."/>
            <person name="Zahm M."/>
            <person name="Klopp C."/>
            <person name="Cabau C."/>
            <person name="Louis A."/>
            <person name="Berthelot C."/>
            <person name="Parey E."/>
            <person name="Roest Crollius H."/>
            <person name="Montfort J."/>
            <person name="Robinson-Rechavi M."/>
            <person name="Bouchez O."/>
            <person name="Lampietro C."/>
            <person name="Lopez Roques C."/>
            <person name="Donnadieu C."/>
            <person name="Postlethwait J."/>
            <person name="Bobe J."/>
            <person name="Dillon D."/>
            <person name="Chandos A."/>
            <person name="von Hippel F."/>
            <person name="Guiguen Y."/>
        </authorList>
    </citation>
    <scope>NUCLEOTIDE SEQUENCE</scope>
    <source>
        <strain evidence="1">YG-Jan2019</strain>
    </source>
</reference>
<keyword evidence="2" id="KW-1185">Reference proteome</keyword>
<proteinExistence type="predicted"/>
<dbReference type="Proteomes" id="UP001157502">
    <property type="component" value="Chromosome 23"/>
</dbReference>
<name>A0ACC2FRN9_DALPE</name>
<evidence type="ECO:0000313" key="2">
    <source>
        <dbReference type="Proteomes" id="UP001157502"/>
    </source>
</evidence>
<accession>A0ACC2FRN9</accession>
<protein>
    <submittedName>
        <fullName evidence="1">Uncharacterized protein</fullName>
    </submittedName>
</protein>
<gene>
    <name evidence="1" type="ORF">DPEC_G00261210</name>
</gene>
<sequence>MAPFQMLYNPHQREEWRCLMRCWTARVAALVTLRHGKWFQPLELICEKALATVNRPLGPGEALRRVMKGSCSQHALLLLAFGYLHKVLNTNHLSQMKPPPGLTGLDEEDV</sequence>
<dbReference type="EMBL" id="CM055750">
    <property type="protein sequence ID" value="KAJ7993981.1"/>
    <property type="molecule type" value="Genomic_DNA"/>
</dbReference>
<organism evidence="1 2">
    <name type="scientific">Dallia pectoralis</name>
    <name type="common">Alaska blackfish</name>
    <dbReference type="NCBI Taxonomy" id="75939"/>
    <lineage>
        <taxon>Eukaryota</taxon>
        <taxon>Metazoa</taxon>
        <taxon>Chordata</taxon>
        <taxon>Craniata</taxon>
        <taxon>Vertebrata</taxon>
        <taxon>Euteleostomi</taxon>
        <taxon>Actinopterygii</taxon>
        <taxon>Neopterygii</taxon>
        <taxon>Teleostei</taxon>
        <taxon>Protacanthopterygii</taxon>
        <taxon>Esociformes</taxon>
        <taxon>Umbridae</taxon>
        <taxon>Dallia</taxon>
    </lineage>
</organism>
<evidence type="ECO:0000313" key="1">
    <source>
        <dbReference type="EMBL" id="KAJ7993981.1"/>
    </source>
</evidence>
<comment type="caution">
    <text evidence="1">The sequence shown here is derived from an EMBL/GenBank/DDBJ whole genome shotgun (WGS) entry which is preliminary data.</text>
</comment>